<comment type="caution">
    <text evidence="14">The sequence shown here is derived from an EMBL/GenBank/DDBJ whole genome shotgun (WGS) entry which is preliminary data.</text>
</comment>
<name>A0A1F6PBV9_9BACT</name>
<dbReference type="InterPro" id="IPR014016">
    <property type="entry name" value="UvrD-like_ATP-bd"/>
</dbReference>
<evidence type="ECO:0000256" key="8">
    <source>
        <dbReference type="ARBA" id="ARBA00034808"/>
    </source>
</evidence>
<dbReference type="PANTHER" id="PTHR11070:SF3">
    <property type="entry name" value="DNA 3'-5' HELICASE"/>
    <property type="match status" value="1"/>
</dbReference>
<evidence type="ECO:0000256" key="7">
    <source>
        <dbReference type="ARBA" id="ARBA00034617"/>
    </source>
</evidence>
<dbReference type="Pfam" id="PF13361">
    <property type="entry name" value="UvrD_C"/>
    <property type="match status" value="1"/>
</dbReference>
<keyword evidence="4 10" id="KW-0347">Helicase</keyword>
<keyword evidence="5 10" id="KW-0067">ATP-binding</keyword>
<dbReference type="PANTHER" id="PTHR11070">
    <property type="entry name" value="UVRD / RECB / PCRA DNA HELICASE FAMILY MEMBER"/>
    <property type="match status" value="1"/>
</dbReference>
<dbReference type="Gene3D" id="3.40.50.300">
    <property type="entry name" value="P-loop containing nucleotide triphosphate hydrolases"/>
    <property type="match status" value="2"/>
</dbReference>
<evidence type="ECO:0000313" key="15">
    <source>
        <dbReference type="Proteomes" id="UP000178254"/>
    </source>
</evidence>
<keyword evidence="6" id="KW-0413">Isomerase</keyword>
<feature type="region of interest" description="Disordered" evidence="11">
    <location>
        <begin position="663"/>
        <end position="688"/>
    </location>
</feature>
<dbReference type="CDD" id="cd17932">
    <property type="entry name" value="DEXQc_UvrD"/>
    <property type="match status" value="1"/>
</dbReference>
<feature type="domain" description="UvrD-like helicase C-terminal" evidence="13">
    <location>
        <begin position="299"/>
        <end position="567"/>
    </location>
</feature>
<dbReference type="PROSITE" id="PS51217">
    <property type="entry name" value="UVRD_HELICASE_CTER"/>
    <property type="match status" value="1"/>
</dbReference>
<accession>A0A1F6PBV9</accession>
<comment type="catalytic activity">
    <reaction evidence="7">
        <text>Couples ATP hydrolysis with the unwinding of duplex DNA by translocating in the 3'-5' direction.</text>
        <dbReference type="EC" id="5.6.2.4"/>
    </reaction>
</comment>
<dbReference type="GO" id="GO:0016887">
    <property type="term" value="F:ATP hydrolysis activity"/>
    <property type="evidence" value="ECO:0007669"/>
    <property type="project" value="RHEA"/>
</dbReference>
<protein>
    <recommendedName>
        <fullName evidence="8">DNA 3'-5' helicase</fullName>
        <ecNumber evidence="8">5.6.2.4</ecNumber>
    </recommendedName>
</protein>
<dbReference type="GO" id="GO:0000725">
    <property type="term" value="P:recombinational repair"/>
    <property type="evidence" value="ECO:0007669"/>
    <property type="project" value="TreeGrafter"/>
</dbReference>
<dbReference type="GO" id="GO:0043138">
    <property type="term" value="F:3'-5' DNA helicase activity"/>
    <property type="evidence" value="ECO:0007669"/>
    <property type="project" value="UniProtKB-EC"/>
</dbReference>
<feature type="binding site" evidence="10">
    <location>
        <begin position="27"/>
        <end position="34"/>
    </location>
    <ligand>
        <name>ATP</name>
        <dbReference type="ChEBI" id="CHEBI:30616"/>
    </ligand>
</feature>
<dbReference type="Proteomes" id="UP000178254">
    <property type="component" value="Unassembled WGS sequence"/>
</dbReference>
<evidence type="ECO:0000256" key="2">
    <source>
        <dbReference type="ARBA" id="ARBA00022741"/>
    </source>
</evidence>
<dbReference type="PROSITE" id="PS51198">
    <property type="entry name" value="UVRD_HELICASE_ATP_BIND"/>
    <property type="match status" value="1"/>
</dbReference>
<evidence type="ECO:0000313" key="14">
    <source>
        <dbReference type="EMBL" id="OGH93646.1"/>
    </source>
</evidence>
<evidence type="ECO:0000256" key="5">
    <source>
        <dbReference type="ARBA" id="ARBA00022840"/>
    </source>
</evidence>
<evidence type="ECO:0000256" key="6">
    <source>
        <dbReference type="ARBA" id="ARBA00023235"/>
    </source>
</evidence>
<dbReference type="SUPFAM" id="SSF52540">
    <property type="entry name" value="P-loop containing nucleoside triphosphate hydrolases"/>
    <property type="match status" value="1"/>
</dbReference>
<dbReference type="AlphaFoldDB" id="A0A1F6PBV9"/>
<dbReference type="Gene3D" id="1.10.10.160">
    <property type="match status" value="1"/>
</dbReference>
<dbReference type="CDD" id="cd18807">
    <property type="entry name" value="SF1_C_UvrD"/>
    <property type="match status" value="1"/>
</dbReference>
<dbReference type="InterPro" id="IPR013986">
    <property type="entry name" value="DExx_box_DNA_helicase_dom_sf"/>
</dbReference>
<feature type="domain" description="UvrD-like helicase ATP-binding" evidence="12">
    <location>
        <begin position="6"/>
        <end position="298"/>
    </location>
</feature>
<evidence type="ECO:0000256" key="11">
    <source>
        <dbReference type="SAM" id="MobiDB-lite"/>
    </source>
</evidence>
<dbReference type="GO" id="GO:0003677">
    <property type="term" value="F:DNA binding"/>
    <property type="evidence" value="ECO:0007669"/>
    <property type="project" value="InterPro"/>
</dbReference>
<dbReference type="EMBL" id="MFRE01000024">
    <property type="protein sequence ID" value="OGH93646.1"/>
    <property type="molecule type" value="Genomic_DNA"/>
</dbReference>
<dbReference type="STRING" id="1798709.A2538_01250"/>
<dbReference type="InterPro" id="IPR027417">
    <property type="entry name" value="P-loop_NTPase"/>
</dbReference>
<evidence type="ECO:0000256" key="3">
    <source>
        <dbReference type="ARBA" id="ARBA00022801"/>
    </source>
</evidence>
<keyword evidence="3 10" id="KW-0378">Hydrolase</keyword>
<dbReference type="GO" id="GO:0005829">
    <property type="term" value="C:cytosol"/>
    <property type="evidence" value="ECO:0007669"/>
    <property type="project" value="TreeGrafter"/>
</dbReference>
<evidence type="ECO:0000256" key="9">
    <source>
        <dbReference type="ARBA" id="ARBA00048988"/>
    </source>
</evidence>
<dbReference type="Gene3D" id="1.10.486.10">
    <property type="entry name" value="PCRA, domain 4"/>
    <property type="match status" value="1"/>
</dbReference>
<organism evidence="14 15">
    <name type="scientific">Candidatus Magasanikbacteria bacterium RIFOXYD2_FULL_41_14</name>
    <dbReference type="NCBI Taxonomy" id="1798709"/>
    <lineage>
        <taxon>Bacteria</taxon>
        <taxon>Candidatus Magasanikiibacteriota</taxon>
    </lineage>
</organism>
<dbReference type="InterPro" id="IPR014017">
    <property type="entry name" value="DNA_helicase_UvrD-like_C"/>
</dbReference>
<evidence type="ECO:0000256" key="4">
    <source>
        <dbReference type="ARBA" id="ARBA00022806"/>
    </source>
</evidence>
<evidence type="ECO:0000259" key="12">
    <source>
        <dbReference type="PROSITE" id="PS51198"/>
    </source>
</evidence>
<evidence type="ECO:0000259" key="13">
    <source>
        <dbReference type="PROSITE" id="PS51217"/>
    </source>
</evidence>
<reference evidence="14 15" key="1">
    <citation type="journal article" date="2016" name="Nat. Commun.">
        <title>Thousands of microbial genomes shed light on interconnected biogeochemical processes in an aquifer system.</title>
        <authorList>
            <person name="Anantharaman K."/>
            <person name="Brown C.T."/>
            <person name="Hug L.A."/>
            <person name="Sharon I."/>
            <person name="Castelle C.J."/>
            <person name="Probst A.J."/>
            <person name="Thomas B.C."/>
            <person name="Singh A."/>
            <person name="Wilkins M.J."/>
            <person name="Karaoz U."/>
            <person name="Brodie E.L."/>
            <person name="Williams K.H."/>
            <person name="Hubbard S.S."/>
            <person name="Banfield J.F."/>
        </authorList>
    </citation>
    <scope>NUCLEOTIDE SEQUENCE [LARGE SCALE GENOMIC DNA]</scope>
</reference>
<evidence type="ECO:0000256" key="1">
    <source>
        <dbReference type="ARBA" id="ARBA00009922"/>
    </source>
</evidence>
<gene>
    <name evidence="14" type="ORF">A2538_01250</name>
</gene>
<sequence>MIDYQKELNSEQLAVVQKGDGYCLVLAGAGSGKTRAVTYRVAYLLEKGVKPENILLVTFTNKAADEMITRVQGLINSSHPTLALPSGRGGNLMPWSGTFHHIANKILRQYAGVLGYQNNFTILDSDDSEQMLKKIIKEVKISEKFPSAKIVNNLISFSRNSQEPLYEVIAEKSPQWARVSKEILTAADLYASHKKQSNVMDFDDLLINFLVLLQNPDIKNKLSMQFQYILVDEYQDTNRVQSQIVNLLASVHKNLLVVGDDAQSIYSFRAADIDNILKFEEMHLGAKVFKLETNYRSGKEILNLANSVIANNTRQYRKDLKPFSKLGDKPKLQVRADKEAEAESVAHEIKKHLDSGVSPRQIAVLFRASHHSQPLELELMRADIPYEYRGGLRFFERAHVKDALCYLRIINNWSDASAWTRVLLHEDGLGPVAVAKIVNTIQQMENVGQLKELGEILGEKARLGFNNFLKIWENIISVPKKPAVMLAALLDSPYREYLQAEHVDSDERIEDLEQMSEFANKYETLESFLAETALHESFQRGQVTRGLAPGAGKDEQIVLSTIHQAKGLEWEAVFVINLAAGSFPSDRSLSERDGLEEERRLFYVAITRAKKHLHLSYPEEGSSWGGSFGGPGLFIEELDSQLLDGASGRARLTVLNDHGAGVTYEPEDDDMPFKSAPRSSFLRGVDEL</sequence>
<comment type="catalytic activity">
    <reaction evidence="9">
        <text>ATP + H2O = ADP + phosphate + H(+)</text>
        <dbReference type="Rhea" id="RHEA:13065"/>
        <dbReference type="ChEBI" id="CHEBI:15377"/>
        <dbReference type="ChEBI" id="CHEBI:15378"/>
        <dbReference type="ChEBI" id="CHEBI:30616"/>
        <dbReference type="ChEBI" id="CHEBI:43474"/>
        <dbReference type="ChEBI" id="CHEBI:456216"/>
        <dbReference type="EC" id="5.6.2.4"/>
    </reaction>
</comment>
<dbReference type="Pfam" id="PF00580">
    <property type="entry name" value="UvrD-helicase"/>
    <property type="match status" value="1"/>
</dbReference>
<dbReference type="GO" id="GO:0005524">
    <property type="term" value="F:ATP binding"/>
    <property type="evidence" value="ECO:0007669"/>
    <property type="project" value="UniProtKB-UniRule"/>
</dbReference>
<dbReference type="InterPro" id="IPR000212">
    <property type="entry name" value="DNA_helicase_UvrD/REP"/>
</dbReference>
<keyword evidence="2 10" id="KW-0547">Nucleotide-binding</keyword>
<dbReference type="EC" id="5.6.2.4" evidence="8"/>
<evidence type="ECO:0000256" key="10">
    <source>
        <dbReference type="PROSITE-ProRule" id="PRU00560"/>
    </source>
</evidence>
<comment type="similarity">
    <text evidence="1">Belongs to the helicase family. UvrD subfamily.</text>
</comment>
<proteinExistence type="inferred from homology"/>